<dbReference type="Proteomes" id="UP001457282">
    <property type="component" value="Unassembled WGS sequence"/>
</dbReference>
<feature type="region of interest" description="Disordered" evidence="2">
    <location>
        <begin position="318"/>
        <end position="347"/>
    </location>
</feature>
<keyword evidence="1" id="KW-0175">Coiled coil</keyword>
<dbReference type="PANTHER" id="PTHR37614">
    <property type="entry name" value="OS02G0121400 PROTEIN"/>
    <property type="match status" value="1"/>
</dbReference>
<feature type="coiled-coil region" evidence="1">
    <location>
        <begin position="127"/>
        <end position="171"/>
    </location>
</feature>
<evidence type="ECO:0000313" key="3">
    <source>
        <dbReference type="EMBL" id="KAK9946931.1"/>
    </source>
</evidence>
<evidence type="ECO:0000256" key="2">
    <source>
        <dbReference type="SAM" id="MobiDB-lite"/>
    </source>
</evidence>
<organism evidence="3 4">
    <name type="scientific">Rubus argutus</name>
    <name type="common">Southern blackberry</name>
    <dbReference type="NCBI Taxonomy" id="59490"/>
    <lineage>
        <taxon>Eukaryota</taxon>
        <taxon>Viridiplantae</taxon>
        <taxon>Streptophyta</taxon>
        <taxon>Embryophyta</taxon>
        <taxon>Tracheophyta</taxon>
        <taxon>Spermatophyta</taxon>
        <taxon>Magnoliopsida</taxon>
        <taxon>eudicotyledons</taxon>
        <taxon>Gunneridae</taxon>
        <taxon>Pentapetalae</taxon>
        <taxon>rosids</taxon>
        <taxon>fabids</taxon>
        <taxon>Rosales</taxon>
        <taxon>Rosaceae</taxon>
        <taxon>Rosoideae</taxon>
        <taxon>Rosoideae incertae sedis</taxon>
        <taxon>Rubus</taxon>
    </lineage>
</organism>
<dbReference type="PANTHER" id="PTHR37614:SF2">
    <property type="entry name" value="OS02G0121400 PROTEIN"/>
    <property type="match status" value="1"/>
</dbReference>
<evidence type="ECO:0000313" key="4">
    <source>
        <dbReference type="Proteomes" id="UP001457282"/>
    </source>
</evidence>
<protein>
    <submittedName>
        <fullName evidence="3">Uncharacterized protein</fullName>
    </submittedName>
</protein>
<accession>A0AAW1YFK6</accession>
<comment type="caution">
    <text evidence="3">The sequence shown here is derived from an EMBL/GenBank/DDBJ whole genome shotgun (WGS) entry which is preliminary data.</text>
</comment>
<reference evidence="3 4" key="1">
    <citation type="journal article" date="2023" name="G3 (Bethesda)">
        <title>A chromosome-length genome assembly and annotation of blackberry (Rubus argutus, cv. 'Hillquist').</title>
        <authorList>
            <person name="Bruna T."/>
            <person name="Aryal R."/>
            <person name="Dudchenko O."/>
            <person name="Sargent D.J."/>
            <person name="Mead D."/>
            <person name="Buti M."/>
            <person name="Cavallini A."/>
            <person name="Hytonen T."/>
            <person name="Andres J."/>
            <person name="Pham M."/>
            <person name="Weisz D."/>
            <person name="Mascagni F."/>
            <person name="Usai G."/>
            <person name="Natali L."/>
            <person name="Bassil N."/>
            <person name="Fernandez G.E."/>
            <person name="Lomsadze A."/>
            <person name="Armour M."/>
            <person name="Olukolu B."/>
            <person name="Poorten T."/>
            <person name="Britton C."/>
            <person name="Davik J."/>
            <person name="Ashrafi H."/>
            <person name="Aiden E.L."/>
            <person name="Borodovsky M."/>
            <person name="Worthington M."/>
        </authorList>
    </citation>
    <scope>NUCLEOTIDE SEQUENCE [LARGE SCALE GENOMIC DNA]</scope>
    <source>
        <strain evidence="3">PI 553951</strain>
    </source>
</reference>
<gene>
    <name evidence="3" type="ORF">M0R45_012370</name>
</gene>
<keyword evidence="4" id="KW-1185">Reference proteome</keyword>
<evidence type="ECO:0000256" key="1">
    <source>
        <dbReference type="SAM" id="Coils"/>
    </source>
</evidence>
<sequence length="347" mass="39059">MEEATMEATLGYYASYFTEREFKIAEIMVELPDIISELDYRPRVRVPWGHKKKRSALAVQDQSVGNKSTVLRLRLASSSSSPNPEAKIPAANAVKVETASPNTPLSFESDDKPNHLTSKLLLGKRKREEWLEMIAGLDKRKELLQKEIQNVKDYKEKLIKFNLELQSRKQELINQSLIKKEPQLKIEEQNLNLEMQLGQPTPTPIIICAPSIVKQDHYHQQTAPHQYQMRIMADQTAQTRSAVISENYGYLSSNTQVASTCLPSNSVSAAGFRLLTCNNNGGQILVPDLLGSSLANQNLYKAMAAAQARQQRRQICRGKNPSLLKDRFKSSSHAKRGHDDDSAVFPQ</sequence>
<proteinExistence type="predicted"/>
<name>A0AAW1YFK6_RUBAR</name>
<dbReference type="EMBL" id="JBEDUW010000002">
    <property type="protein sequence ID" value="KAK9946931.1"/>
    <property type="molecule type" value="Genomic_DNA"/>
</dbReference>
<dbReference type="AlphaFoldDB" id="A0AAW1YFK6"/>